<dbReference type="InterPro" id="IPR057326">
    <property type="entry name" value="KR_dom"/>
</dbReference>
<dbReference type="PANTHER" id="PTHR24320:SF152">
    <property type="entry name" value="SHORT-CHAIN DEHYDROGENASE_REDUCTASE FAMILY PROTEIN"/>
    <property type="match status" value="1"/>
</dbReference>
<name>A0ABR4IB49_9EURO</name>
<sequence length="321" mass="35358">MSILITGGTAGLGYHCSLALARQYPNHRIVIASRSNTNTPSDKINKTLGQTNVEYLRLNLGSLAEVRAFAKTWAEKNYPPIEYLLLNAGLQFPGPLGHTVDGFEQTFGVNHVGHALLFSLLVPHLAHTAHIVITASGTHDPAQKTGMPDAIYSTAEELAHPTGQSLNYAGRQRYTSSKLANILWAYALETRFKELRERKVRDWTVAAFDPGLIPGTGLVRQGSSIELFVWQRVLPKILPLLRLLVSPNIHTPAESGGNLAWLAASDQVKGTSGDYYEGRKKIKSSGVSYQKDKQEDLWMWTVKNIATSPDEIAQFSLKQLS</sequence>
<dbReference type="EMBL" id="JBFXLU010000519">
    <property type="protein sequence ID" value="KAL2824980.1"/>
    <property type="molecule type" value="Genomic_DNA"/>
</dbReference>
<organism evidence="5 6">
    <name type="scientific">Aspergillus pseudoustus</name>
    <dbReference type="NCBI Taxonomy" id="1810923"/>
    <lineage>
        <taxon>Eukaryota</taxon>
        <taxon>Fungi</taxon>
        <taxon>Dikarya</taxon>
        <taxon>Ascomycota</taxon>
        <taxon>Pezizomycotina</taxon>
        <taxon>Eurotiomycetes</taxon>
        <taxon>Eurotiomycetidae</taxon>
        <taxon>Eurotiales</taxon>
        <taxon>Aspergillaceae</taxon>
        <taxon>Aspergillus</taxon>
        <taxon>Aspergillus subgen. Nidulantes</taxon>
    </lineage>
</organism>
<dbReference type="PANTHER" id="PTHR24320">
    <property type="entry name" value="RETINOL DEHYDROGENASE"/>
    <property type="match status" value="1"/>
</dbReference>
<proteinExistence type="inferred from homology"/>
<evidence type="ECO:0000256" key="1">
    <source>
        <dbReference type="ARBA" id="ARBA00006484"/>
    </source>
</evidence>
<accession>A0ABR4IB49</accession>
<evidence type="ECO:0000259" key="4">
    <source>
        <dbReference type="SMART" id="SM00822"/>
    </source>
</evidence>
<keyword evidence="3" id="KW-0560">Oxidoreductase</keyword>
<protein>
    <submittedName>
        <fullName evidence="5">Short-chain dehydrogenase</fullName>
    </submittedName>
</protein>
<keyword evidence="6" id="KW-1185">Reference proteome</keyword>
<dbReference type="Proteomes" id="UP001610446">
    <property type="component" value="Unassembled WGS sequence"/>
</dbReference>
<comment type="similarity">
    <text evidence="1">Belongs to the short-chain dehydrogenases/reductases (SDR) family.</text>
</comment>
<feature type="domain" description="Ketoreductase" evidence="4">
    <location>
        <begin position="1"/>
        <end position="139"/>
    </location>
</feature>
<comment type="caution">
    <text evidence="5">The sequence shown here is derived from an EMBL/GenBank/DDBJ whole genome shotgun (WGS) entry which is preliminary data.</text>
</comment>
<evidence type="ECO:0000256" key="2">
    <source>
        <dbReference type="ARBA" id="ARBA00022857"/>
    </source>
</evidence>
<evidence type="ECO:0000313" key="5">
    <source>
        <dbReference type="EMBL" id="KAL2824980.1"/>
    </source>
</evidence>
<evidence type="ECO:0000256" key="3">
    <source>
        <dbReference type="ARBA" id="ARBA00023002"/>
    </source>
</evidence>
<dbReference type="InterPro" id="IPR036291">
    <property type="entry name" value="NAD(P)-bd_dom_sf"/>
</dbReference>
<dbReference type="InterPro" id="IPR002347">
    <property type="entry name" value="SDR_fam"/>
</dbReference>
<keyword evidence="2" id="KW-0521">NADP</keyword>
<dbReference type="Gene3D" id="3.40.50.720">
    <property type="entry name" value="NAD(P)-binding Rossmann-like Domain"/>
    <property type="match status" value="1"/>
</dbReference>
<dbReference type="SMART" id="SM00822">
    <property type="entry name" value="PKS_KR"/>
    <property type="match status" value="1"/>
</dbReference>
<reference evidence="5 6" key="1">
    <citation type="submission" date="2024-07" db="EMBL/GenBank/DDBJ databases">
        <title>Section-level genome sequencing and comparative genomics of Aspergillus sections Usti and Cavernicolus.</title>
        <authorList>
            <consortium name="Lawrence Berkeley National Laboratory"/>
            <person name="Nybo J.L."/>
            <person name="Vesth T.C."/>
            <person name="Theobald S."/>
            <person name="Frisvad J.C."/>
            <person name="Larsen T.O."/>
            <person name="Kjaerboelling I."/>
            <person name="Rothschild-Mancinelli K."/>
            <person name="Lyhne E.K."/>
            <person name="Kogle M.E."/>
            <person name="Barry K."/>
            <person name="Clum A."/>
            <person name="Na H."/>
            <person name="Ledsgaard L."/>
            <person name="Lin J."/>
            <person name="Lipzen A."/>
            <person name="Kuo A."/>
            <person name="Riley R."/>
            <person name="Mondo S."/>
            <person name="Labutti K."/>
            <person name="Haridas S."/>
            <person name="Pangalinan J."/>
            <person name="Salamov A.A."/>
            <person name="Simmons B.A."/>
            <person name="Magnuson J.K."/>
            <person name="Chen J."/>
            <person name="Drula E."/>
            <person name="Henrissat B."/>
            <person name="Wiebenga A."/>
            <person name="Lubbers R.J."/>
            <person name="Gomes A.C."/>
            <person name="Makela M.R."/>
            <person name="Stajich J."/>
            <person name="Grigoriev I.V."/>
            <person name="Mortensen U.H."/>
            <person name="De Vries R.P."/>
            <person name="Baker S.E."/>
            <person name="Andersen M.R."/>
        </authorList>
    </citation>
    <scope>NUCLEOTIDE SEQUENCE [LARGE SCALE GENOMIC DNA]</scope>
    <source>
        <strain evidence="5 6">CBS 123904</strain>
    </source>
</reference>
<dbReference type="Pfam" id="PF00106">
    <property type="entry name" value="adh_short"/>
    <property type="match status" value="1"/>
</dbReference>
<dbReference type="SUPFAM" id="SSF51735">
    <property type="entry name" value="NAD(P)-binding Rossmann-fold domains"/>
    <property type="match status" value="1"/>
</dbReference>
<gene>
    <name evidence="5" type="ORF">BJY01DRAFT_262780</name>
</gene>
<evidence type="ECO:0000313" key="6">
    <source>
        <dbReference type="Proteomes" id="UP001610446"/>
    </source>
</evidence>